<dbReference type="RefSeq" id="WP_155035892.1">
    <property type="nucleotide sequence ID" value="NZ_JBHTIG010000001.1"/>
</dbReference>
<dbReference type="GO" id="GO:0005829">
    <property type="term" value="C:cytosol"/>
    <property type="evidence" value="ECO:0007669"/>
    <property type="project" value="TreeGrafter"/>
</dbReference>
<evidence type="ECO:0000256" key="1">
    <source>
        <dbReference type="ARBA" id="ARBA00009600"/>
    </source>
</evidence>
<evidence type="ECO:0000313" key="3">
    <source>
        <dbReference type="Proteomes" id="UP000488936"/>
    </source>
</evidence>
<evidence type="ECO:0000313" key="2">
    <source>
        <dbReference type="EMBL" id="MTH29899.1"/>
    </source>
</evidence>
<dbReference type="AlphaFoldDB" id="A0A7K1GMY2"/>
<gene>
    <name evidence="2" type="ORF">GJV77_08205</name>
</gene>
<dbReference type="Gene3D" id="3.40.1740.10">
    <property type="entry name" value="VC0467-like"/>
    <property type="match status" value="1"/>
</dbReference>
<dbReference type="PANTHER" id="PTHR30327:SF1">
    <property type="entry name" value="UPF0301 PROTEIN YQGE"/>
    <property type="match status" value="1"/>
</dbReference>
<dbReference type="EMBL" id="WMJY01000015">
    <property type="protein sequence ID" value="MTH29899.1"/>
    <property type="molecule type" value="Genomic_DNA"/>
</dbReference>
<sequence length="190" mass="21873">MSNYTRINKGNLLLATPSSNPLDLQFSRSTILIAEHNLEGTIGFILNKPLDLTLNQLIPTTTSSLSIFEGGPVESDKLFCIHNRPDLINNSIHIIDDLYWGGDYNQVFALLEENLLTKQNIRFILGYTGWEFQQLEDELENDYWIIAKDIKVPELISTLSSYKYYWKNCLAKQGKQYELWVNTPENPNLN</sequence>
<dbReference type="Pfam" id="PF02622">
    <property type="entry name" value="DUF179"/>
    <property type="match status" value="1"/>
</dbReference>
<reference evidence="2 3" key="1">
    <citation type="journal article" date="2006" name="Int. J. Syst. Evol. Microbiol.">
        <title>Myroides pelagicus sp. nov., isolated from seawater in Thailand.</title>
        <authorList>
            <person name="Yoon J."/>
            <person name="Maneerat S."/>
            <person name="Kawai F."/>
            <person name="Yokota A."/>
        </authorList>
    </citation>
    <scope>NUCLEOTIDE SEQUENCE [LARGE SCALE GENOMIC DNA]</scope>
    <source>
        <strain evidence="2 3">SM1T</strain>
    </source>
</reference>
<dbReference type="InterPro" id="IPR003774">
    <property type="entry name" value="AlgH-like"/>
</dbReference>
<dbReference type="PANTHER" id="PTHR30327">
    <property type="entry name" value="UNCHARACTERIZED PROTEIN YQGE"/>
    <property type="match status" value="1"/>
</dbReference>
<accession>A0A7K1GMY2</accession>
<dbReference type="OrthoDB" id="9807486at2"/>
<comment type="caution">
    <text evidence="2">The sequence shown here is derived from an EMBL/GenBank/DDBJ whole genome shotgun (WGS) entry which is preliminary data.</text>
</comment>
<dbReference type="Proteomes" id="UP000488936">
    <property type="component" value="Unassembled WGS sequence"/>
</dbReference>
<organism evidence="2 3">
    <name type="scientific">Myroides pelagicus</name>
    <dbReference type="NCBI Taxonomy" id="270914"/>
    <lineage>
        <taxon>Bacteria</taxon>
        <taxon>Pseudomonadati</taxon>
        <taxon>Bacteroidota</taxon>
        <taxon>Flavobacteriia</taxon>
        <taxon>Flavobacteriales</taxon>
        <taxon>Flavobacteriaceae</taxon>
        <taxon>Myroides</taxon>
    </lineage>
</organism>
<comment type="similarity">
    <text evidence="1">Belongs to the UPF0301 (AlgH) family.</text>
</comment>
<protein>
    <submittedName>
        <fullName evidence="2">YqgE/AlgH family protein</fullName>
    </submittedName>
</protein>
<keyword evidence="3" id="KW-1185">Reference proteome</keyword>
<name>A0A7K1GMY2_9FLAO</name>
<dbReference type="SUPFAM" id="SSF143456">
    <property type="entry name" value="VC0467-like"/>
    <property type="match status" value="1"/>
</dbReference>
<proteinExistence type="inferred from homology"/>